<keyword evidence="3" id="KW-1185">Reference proteome</keyword>
<gene>
    <name evidence="2" type="ORF">CCUS01_14685</name>
</gene>
<feature type="region of interest" description="Disordered" evidence="1">
    <location>
        <begin position="83"/>
        <end position="103"/>
    </location>
</feature>
<dbReference type="AlphaFoldDB" id="A0AAI9Y8R0"/>
<reference evidence="2" key="1">
    <citation type="submission" date="2016-11" db="EMBL/GenBank/DDBJ databases">
        <title>The genome sequence of Colletotrichum cuscutae.</title>
        <authorList>
            <person name="Baroncelli R."/>
        </authorList>
    </citation>
    <scope>NUCLEOTIDE SEQUENCE</scope>
    <source>
        <strain evidence="2">IMI 304802</strain>
    </source>
</reference>
<evidence type="ECO:0000313" key="3">
    <source>
        <dbReference type="Proteomes" id="UP001239213"/>
    </source>
</evidence>
<proteinExistence type="predicted"/>
<accession>A0AAI9Y8R0</accession>
<dbReference type="EMBL" id="MPDP01000045">
    <property type="protein sequence ID" value="KAK1489741.1"/>
    <property type="molecule type" value="Genomic_DNA"/>
</dbReference>
<sequence length="172" mass="19095">MLATFLFIRFGFQQCQDYENHEQTFDIRVASANTTTVASPHHVQPVWCACEEGVGTAESRGGCDGLMGEPLLRNRSHLIQNNVSRKESEQRRRRRGEENTVQVPSEPLRRAISGSEIRCATLRDLICAARSVESSCGGNIGLWTACIPIRGVFEVPENGEKCRIAARLSATF</sequence>
<dbReference type="Proteomes" id="UP001239213">
    <property type="component" value="Unassembled WGS sequence"/>
</dbReference>
<protein>
    <submittedName>
        <fullName evidence="2">Uncharacterized protein</fullName>
    </submittedName>
</protein>
<comment type="caution">
    <text evidence="2">The sequence shown here is derived from an EMBL/GenBank/DDBJ whole genome shotgun (WGS) entry which is preliminary data.</text>
</comment>
<evidence type="ECO:0000313" key="2">
    <source>
        <dbReference type="EMBL" id="KAK1489741.1"/>
    </source>
</evidence>
<name>A0AAI9Y8R0_9PEZI</name>
<organism evidence="2 3">
    <name type="scientific">Colletotrichum cuscutae</name>
    <dbReference type="NCBI Taxonomy" id="1209917"/>
    <lineage>
        <taxon>Eukaryota</taxon>
        <taxon>Fungi</taxon>
        <taxon>Dikarya</taxon>
        <taxon>Ascomycota</taxon>
        <taxon>Pezizomycotina</taxon>
        <taxon>Sordariomycetes</taxon>
        <taxon>Hypocreomycetidae</taxon>
        <taxon>Glomerellales</taxon>
        <taxon>Glomerellaceae</taxon>
        <taxon>Colletotrichum</taxon>
        <taxon>Colletotrichum acutatum species complex</taxon>
    </lineage>
</organism>
<feature type="compositionally biased region" description="Basic and acidic residues" evidence="1">
    <location>
        <begin position="84"/>
        <end position="98"/>
    </location>
</feature>
<evidence type="ECO:0000256" key="1">
    <source>
        <dbReference type="SAM" id="MobiDB-lite"/>
    </source>
</evidence>